<evidence type="ECO:0000256" key="1">
    <source>
        <dbReference type="SAM" id="MobiDB-lite"/>
    </source>
</evidence>
<accession>A0ABT5AZ35</accession>
<proteinExistence type="predicted"/>
<name>A0ABT5AZ35_9BACT</name>
<dbReference type="Proteomes" id="UP001217838">
    <property type="component" value="Unassembled WGS sequence"/>
</dbReference>
<feature type="compositionally biased region" description="Low complexity" evidence="1">
    <location>
        <begin position="22"/>
        <end position="32"/>
    </location>
</feature>
<evidence type="ECO:0000313" key="2">
    <source>
        <dbReference type="EMBL" id="MDC0666539.1"/>
    </source>
</evidence>
<reference evidence="2 3" key="1">
    <citation type="submission" date="2022-11" db="EMBL/GenBank/DDBJ databases">
        <title>Minimal conservation of predation-associated metabolite biosynthetic gene clusters underscores biosynthetic potential of Myxococcota including descriptions for ten novel species: Archangium lansinium sp. nov., Myxococcus landrumus sp. nov., Nannocystis bai.</title>
        <authorList>
            <person name="Ahearne A."/>
            <person name="Stevens C."/>
            <person name="Dowd S."/>
        </authorList>
    </citation>
    <scope>NUCLEOTIDE SEQUENCE [LARGE SCALE GENOMIC DNA]</scope>
    <source>
        <strain evidence="2 3">NCELM</strain>
    </source>
</reference>
<feature type="compositionally biased region" description="Polar residues" evidence="1">
    <location>
        <begin position="66"/>
        <end position="76"/>
    </location>
</feature>
<gene>
    <name evidence="2" type="ORF">POL58_02285</name>
</gene>
<sequence>MSWSLVLACVSACPGAGKPGGDTETNTDPTTEPSVPATDGASNTSLPTGTTASPTGTTDDSVETGLESSATETVGTADTGAVTETGGQTDPDTDDIETSLAPETDGEELPLECQRSDLIADASFELDFLTWDPPGNFDRDVLCLVDAVTVDESHVTTTMTCDVDGTPEPASLRFRDTFEGPVDWAAGDEVRLRALGATEFEFKHIVELRAAADNGILAVAVHGGSDNNSGFPEAFLPLVYGFSLACGETADPIQIDIIDPGKAELHLISQHRGTLPIDAEHVYVVDVGEAIQSESPHFPVEQAVLLRRVRVGG</sequence>
<feature type="region of interest" description="Disordered" evidence="1">
    <location>
        <begin position="12"/>
        <end position="108"/>
    </location>
</feature>
<keyword evidence="3" id="KW-1185">Reference proteome</keyword>
<evidence type="ECO:0000313" key="3">
    <source>
        <dbReference type="Proteomes" id="UP001217838"/>
    </source>
</evidence>
<dbReference type="EMBL" id="JAQNDN010000001">
    <property type="protein sequence ID" value="MDC0666539.1"/>
    <property type="molecule type" value="Genomic_DNA"/>
</dbReference>
<feature type="compositionally biased region" description="Low complexity" evidence="1">
    <location>
        <begin position="44"/>
        <end position="58"/>
    </location>
</feature>
<comment type="caution">
    <text evidence="2">The sequence shown here is derived from an EMBL/GenBank/DDBJ whole genome shotgun (WGS) entry which is preliminary data.</text>
</comment>
<protein>
    <submittedName>
        <fullName evidence="2">Uncharacterized protein</fullName>
    </submittedName>
</protein>
<organism evidence="2 3">
    <name type="scientific">Nannocystis radixulma</name>
    <dbReference type="NCBI Taxonomy" id="2995305"/>
    <lineage>
        <taxon>Bacteria</taxon>
        <taxon>Pseudomonadati</taxon>
        <taxon>Myxococcota</taxon>
        <taxon>Polyangia</taxon>
        <taxon>Nannocystales</taxon>
        <taxon>Nannocystaceae</taxon>
        <taxon>Nannocystis</taxon>
    </lineage>
</organism>